<dbReference type="GO" id="GO:0015627">
    <property type="term" value="C:type II protein secretion system complex"/>
    <property type="evidence" value="ECO:0007669"/>
    <property type="project" value="TreeGrafter"/>
</dbReference>
<dbReference type="OrthoDB" id="7510573at2"/>
<dbReference type="Proteomes" id="UP000041595">
    <property type="component" value="Unassembled WGS sequence"/>
</dbReference>
<dbReference type="RefSeq" id="WP_004703359.1">
    <property type="nucleotide sequence ID" value="NZ_CABHPY010000123.1"/>
</dbReference>
<dbReference type="NCBIfam" id="TIGR00426">
    <property type="entry name" value="competence protein ComEA helix-hairpin-helix repeat region"/>
    <property type="match status" value="1"/>
</dbReference>
<evidence type="ECO:0000256" key="2">
    <source>
        <dbReference type="SAM" id="SignalP"/>
    </source>
</evidence>
<proteinExistence type="predicted"/>
<evidence type="ECO:0000313" key="5">
    <source>
        <dbReference type="Proteomes" id="UP000038647"/>
    </source>
</evidence>
<feature type="chain" id="PRO_5006698697" evidence="2">
    <location>
        <begin position="26"/>
        <end position="141"/>
    </location>
</feature>
<feature type="compositionally biased region" description="Polar residues" evidence="1">
    <location>
        <begin position="37"/>
        <end position="49"/>
    </location>
</feature>
<reference evidence="4 5" key="1">
    <citation type="submission" date="2015-03" db="EMBL/GenBank/DDBJ databases">
        <authorList>
            <consortium name="Pathogen Informatics"/>
            <person name="Murphy D."/>
        </authorList>
    </citation>
    <scope>NUCLEOTIDE SEQUENCE [LARGE SCALE GENOMIC DNA]</scope>
    <source>
        <strain evidence="4 5">IP08791</strain>
    </source>
</reference>
<feature type="region of interest" description="Disordered" evidence="1">
    <location>
        <begin position="30"/>
        <end position="77"/>
    </location>
</feature>
<dbReference type="InterPro" id="IPR010994">
    <property type="entry name" value="RuvA_2-like"/>
</dbReference>
<dbReference type="InterPro" id="IPR004509">
    <property type="entry name" value="Competence_ComEA_HhH"/>
</dbReference>
<dbReference type="EMBL" id="CQEJ01000018">
    <property type="protein sequence ID" value="CNL42696.1"/>
    <property type="molecule type" value="Genomic_DNA"/>
</dbReference>
<evidence type="ECO:0000313" key="4">
    <source>
        <dbReference type="EMBL" id="CNL49448.1"/>
    </source>
</evidence>
<dbReference type="SUPFAM" id="SSF47781">
    <property type="entry name" value="RuvA domain 2-like"/>
    <property type="match status" value="1"/>
</dbReference>
<dbReference type="GO" id="GO:0015628">
    <property type="term" value="P:protein secretion by the type II secretion system"/>
    <property type="evidence" value="ECO:0007669"/>
    <property type="project" value="TreeGrafter"/>
</dbReference>
<dbReference type="EMBL" id="CQEH01000018">
    <property type="protein sequence ID" value="CNL49448.1"/>
    <property type="molecule type" value="Genomic_DNA"/>
</dbReference>
<accession>A0A0T9UHJ7</accession>
<dbReference type="PANTHER" id="PTHR21180">
    <property type="entry name" value="ENDONUCLEASE/EXONUCLEASE/PHOSPHATASE FAMILY DOMAIN-CONTAINING PROTEIN 1"/>
    <property type="match status" value="1"/>
</dbReference>
<evidence type="ECO:0000256" key="1">
    <source>
        <dbReference type="SAM" id="MobiDB-lite"/>
    </source>
</evidence>
<protein>
    <submittedName>
        <fullName evidence="3">Competence protein ComEA</fullName>
    </submittedName>
</protein>
<evidence type="ECO:0000313" key="3">
    <source>
        <dbReference type="EMBL" id="CNL42696.1"/>
    </source>
</evidence>
<dbReference type="eggNOG" id="COG1555">
    <property type="taxonomic scope" value="Bacteria"/>
</dbReference>
<dbReference type="STRING" id="1453495.AT01_1451"/>
<name>A0A0T9UHJ7_YERAL</name>
<dbReference type="Gene3D" id="1.10.150.280">
    <property type="entry name" value="AF1531-like domain"/>
    <property type="match status" value="1"/>
</dbReference>
<evidence type="ECO:0000313" key="6">
    <source>
        <dbReference type="Proteomes" id="UP000041595"/>
    </source>
</evidence>
<keyword evidence="5" id="KW-1185">Reference proteome</keyword>
<dbReference type="Pfam" id="PF12836">
    <property type="entry name" value="HHH_3"/>
    <property type="match status" value="1"/>
</dbReference>
<gene>
    <name evidence="3" type="ORF">ERS137965_03016</name>
    <name evidence="4" type="ORF">ERS137966_03398</name>
</gene>
<dbReference type="PANTHER" id="PTHR21180:SF32">
    <property type="entry name" value="ENDONUCLEASE_EXONUCLEASE_PHOSPHATASE FAMILY DOMAIN-CONTAINING PROTEIN 1"/>
    <property type="match status" value="1"/>
</dbReference>
<organism evidence="3 6">
    <name type="scientific">Yersinia aldovae</name>
    <dbReference type="NCBI Taxonomy" id="29483"/>
    <lineage>
        <taxon>Bacteria</taxon>
        <taxon>Pseudomonadati</taxon>
        <taxon>Pseudomonadota</taxon>
        <taxon>Gammaproteobacteria</taxon>
        <taxon>Enterobacterales</taxon>
        <taxon>Yersiniaceae</taxon>
        <taxon>Yersinia</taxon>
    </lineage>
</organism>
<dbReference type="InterPro" id="IPR051675">
    <property type="entry name" value="Endo/Exo/Phosphatase_dom_1"/>
</dbReference>
<sequence length="141" mass="15181">MKFIGKLFVITTLLASLNIHQAVSAAPVSADSRSQEKVLSQPLSSATDNISKKSAKVAEGKSENPKTIAAHPTENQTNQINVNSASAEQLAQFLSGIGRKKAEAIVNYREQFGPFSDAEQLLEIPGIGPSFLERNSNKLKM</sequence>
<keyword evidence="2" id="KW-0732">Signal</keyword>
<dbReference type="Proteomes" id="UP000038647">
    <property type="component" value="Unassembled WGS sequence"/>
</dbReference>
<feature type="signal peptide" evidence="2">
    <location>
        <begin position="1"/>
        <end position="25"/>
    </location>
</feature>
<reference evidence="3 6" key="2">
    <citation type="submission" date="2015-03" db="EMBL/GenBank/DDBJ databases">
        <authorList>
            <person name="Murphy D."/>
        </authorList>
    </citation>
    <scope>NUCLEOTIDE SEQUENCE [LARGE SCALE GENOMIC DNA]</scope>
    <source>
        <strain evidence="3 6">IP06005</strain>
    </source>
</reference>
<dbReference type="AlphaFoldDB" id="A0A0T9UHJ7"/>